<gene>
    <name evidence="1" type="ORF">AC626_16345</name>
</gene>
<dbReference type="PATRIC" id="fig|43658.6.peg.256"/>
<comment type="caution">
    <text evidence="1">The sequence shown here is derived from an EMBL/GenBank/DDBJ whole genome shotgun (WGS) entry which is preliminary data.</text>
</comment>
<proteinExistence type="predicted"/>
<evidence type="ECO:0000313" key="1">
    <source>
        <dbReference type="EMBL" id="KNC66555.1"/>
    </source>
</evidence>
<reference evidence="2" key="1">
    <citation type="submission" date="2015-07" db="EMBL/GenBank/DDBJ databases">
        <title>Draft genome sequence of a Pseudoalteromonas rubra strain, OCN096, isolated from Kaneohe Bay, Oahu, Hawaii.</title>
        <authorList>
            <person name="Beurmann S."/>
            <person name="Ushijima B."/>
            <person name="Belcaid M."/>
            <person name="Callahan S.M."/>
            <person name="Aeby G.S."/>
        </authorList>
    </citation>
    <scope>NUCLEOTIDE SEQUENCE [LARGE SCALE GENOMIC DNA]</scope>
    <source>
        <strain evidence="2">OCN096</strain>
    </source>
</reference>
<feature type="non-terminal residue" evidence="1">
    <location>
        <position position="1"/>
    </location>
</feature>
<accession>A0A0L0EQ88</accession>
<dbReference type="EMBL" id="LFZX01000139">
    <property type="protein sequence ID" value="KNC66555.1"/>
    <property type="molecule type" value="Genomic_DNA"/>
</dbReference>
<name>A0A0L0EQ88_9GAMM</name>
<dbReference type="AlphaFoldDB" id="A0A0L0EQ88"/>
<evidence type="ECO:0000313" key="2">
    <source>
        <dbReference type="Proteomes" id="UP000036850"/>
    </source>
</evidence>
<protein>
    <submittedName>
        <fullName evidence="1">Lysine 2,3-aminomutase</fullName>
    </submittedName>
</protein>
<sequence length="90" mass="10314">FRDAYKEVSGVSRTVRGPSMSAGPGKVEVSGVTEINGEKVFVLRFIQARNPDWVQRPFFAKYDEEATWLDGLKPAFGEEKFFWQDEYDAM</sequence>
<organism evidence="1 2">
    <name type="scientific">Pseudoalteromonas rubra</name>
    <dbReference type="NCBI Taxonomy" id="43658"/>
    <lineage>
        <taxon>Bacteria</taxon>
        <taxon>Pseudomonadati</taxon>
        <taxon>Pseudomonadota</taxon>
        <taxon>Gammaproteobacteria</taxon>
        <taxon>Alteromonadales</taxon>
        <taxon>Pseudoalteromonadaceae</taxon>
        <taxon>Pseudoalteromonas</taxon>
    </lineage>
</organism>
<dbReference type="Proteomes" id="UP000036850">
    <property type="component" value="Unassembled WGS sequence"/>
</dbReference>